<dbReference type="Pfam" id="PF06880">
    <property type="entry name" value="DUF1262"/>
    <property type="match status" value="1"/>
</dbReference>
<gene>
    <name evidence="1" type="ORF">SLEP1_g4435</name>
</gene>
<evidence type="ECO:0000313" key="1">
    <source>
        <dbReference type="EMBL" id="GKU90442.1"/>
    </source>
</evidence>
<sequence length="231" mass="25729">MYVTRPLSLYRKFPSALASSPPEGPNSGLLVIQDEEAEETCCFGTCTSNEVTSLPFPQNKKLVVRYSSGAGQHPSVSRDGVVFIPVLDQPLSSNRYYAIKPRGRHKGEAFTSSTKEDGVTCCYCFFACDVESEEPDHHDIYQQFEICPRQWGGFHAKSVASDGFPPSFLRRKGWTVQTSIPRNFILDEAPGLDTDLRARLPEFNFSLRGSNTSSGKDNSRVWDAWLRGCAT</sequence>
<dbReference type="EMBL" id="BPVZ01000004">
    <property type="protein sequence ID" value="GKU90442.1"/>
    <property type="molecule type" value="Genomic_DNA"/>
</dbReference>
<comment type="caution">
    <text evidence="1">The sequence shown here is derived from an EMBL/GenBank/DDBJ whole genome shotgun (WGS) entry which is preliminary data.</text>
</comment>
<dbReference type="PANTHER" id="PTHR31050:SF3">
    <property type="entry name" value="OS08G0412800 PROTEIN"/>
    <property type="match status" value="1"/>
</dbReference>
<keyword evidence="2" id="KW-1185">Reference proteome</keyword>
<evidence type="ECO:0000313" key="2">
    <source>
        <dbReference type="Proteomes" id="UP001054252"/>
    </source>
</evidence>
<dbReference type="AlphaFoldDB" id="A0AAV5HNN9"/>
<accession>A0AAV5HNN9</accession>
<reference evidence="1 2" key="1">
    <citation type="journal article" date="2021" name="Commun. Biol.">
        <title>The genome of Shorea leprosula (Dipterocarpaceae) highlights the ecological relevance of drought in aseasonal tropical rainforests.</title>
        <authorList>
            <person name="Ng K.K.S."/>
            <person name="Kobayashi M.J."/>
            <person name="Fawcett J.A."/>
            <person name="Hatakeyama M."/>
            <person name="Paape T."/>
            <person name="Ng C.H."/>
            <person name="Ang C.C."/>
            <person name="Tnah L.H."/>
            <person name="Lee C.T."/>
            <person name="Nishiyama T."/>
            <person name="Sese J."/>
            <person name="O'Brien M.J."/>
            <person name="Copetti D."/>
            <person name="Mohd Noor M.I."/>
            <person name="Ong R.C."/>
            <person name="Putra M."/>
            <person name="Sireger I.Z."/>
            <person name="Indrioko S."/>
            <person name="Kosugi Y."/>
            <person name="Izuno A."/>
            <person name="Isagi Y."/>
            <person name="Lee S.L."/>
            <person name="Shimizu K.K."/>
        </authorList>
    </citation>
    <scope>NUCLEOTIDE SEQUENCE [LARGE SCALE GENOMIC DNA]</scope>
    <source>
        <strain evidence="1">214</strain>
    </source>
</reference>
<name>A0AAV5HNN9_9ROSI</name>
<dbReference type="InterPro" id="IPR010683">
    <property type="entry name" value="DUF1262"/>
</dbReference>
<dbReference type="PANTHER" id="PTHR31050">
    <property type="entry name" value="OS08G0413200 PROTEIN"/>
    <property type="match status" value="1"/>
</dbReference>
<proteinExistence type="predicted"/>
<dbReference type="Proteomes" id="UP001054252">
    <property type="component" value="Unassembled WGS sequence"/>
</dbReference>
<protein>
    <submittedName>
        <fullName evidence="1">Uncharacterized protein</fullName>
    </submittedName>
</protein>
<organism evidence="1 2">
    <name type="scientific">Rubroshorea leprosula</name>
    <dbReference type="NCBI Taxonomy" id="152421"/>
    <lineage>
        <taxon>Eukaryota</taxon>
        <taxon>Viridiplantae</taxon>
        <taxon>Streptophyta</taxon>
        <taxon>Embryophyta</taxon>
        <taxon>Tracheophyta</taxon>
        <taxon>Spermatophyta</taxon>
        <taxon>Magnoliopsida</taxon>
        <taxon>eudicotyledons</taxon>
        <taxon>Gunneridae</taxon>
        <taxon>Pentapetalae</taxon>
        <taxon>rosids</taxon>
        <taxon>malvids</taxon>
        <taxon>Malvales</taxon>
        <taxon>Dipterocarpaceae</taxon>
        <taxon>Rubroshorea</taxon>
    </lineage>
</organism>